<dbReference type="GO" id="GO:0005975">
    <property type="term" value="P:carbohydrate metabolic process"/>
    <property type="evidence" value="ECO:0007669"/>
    <property type="project" value="TreeGrafter"/>
</dbReference>
<name>A0A5E4RME8_9BURK</name>
<accession>A0A5E4RME8</accession>
<dbReference type="EMBL" id="CP102780">
    <property type="protein sequence ID" value="UVA77217.1"/>
    <property type="molecule type" value="Genomic_DNA"/>
</dbReference>
<evidence type="ECO:0000256" key="1">
    <source>
        <dbReference type="ARBA" id="ARBA00004751"/>
    </source>
</evidence>
<dbReference type="EC" id="2.3.3.16" evidence="3"/>
<dbReference type="Proteomes" id="UP001058980">
    <property type="component" value="Chromosome"/>
</dbReference>
<organism evidence="6 7">
    <name type="scientific">Pandoraea commovens</name>
    <dbReference type="NCBI Taxonomy" id="2508289"/>
    <lineage>
        <taxon>Bacteria</taxon>
        <taxon>Pseudomonadati</taxon>
        <taxon>Pseudomonadota</taxon>
        <taxon>Betaproteobacteria</taxon>
        <taxon>Burkholderiales</taxon>
        <taxon>Burkholderiaceae</taxon>
        <taxon>Pandoraea</taxon>
    </lineage>
</organism>
<dbReference type="PRINTS" id="PR00143">
    <property type="entry name" value="CITRTSNTHASE"/>
</dbReference>
<evidence type="ECO:0000313" key="8">
    <source>
        <dbReference type="Proteomes" id="UP001058980"/>
    </source>
</evidence>
<dbReference type="PANTHER" id="PTHR11739:SF4">
    <property type="entry name" value="CITRATE SYNTHASE, PEROXISOMAL"/>
    <property type="match status" value="1"/>
</dbReference>
<comment type="similarity">
    <text evidence="2">Belongs to the citrate synthase family.</text>
</comment>
<reference evidence="5" key="2">
    <citation type="submission" date="2022-08" db="EMBL/GenBank/DDBJ databases">
        <title>Multi-unit outbreak of Pandoraea commovens among non-cystic fibrosis intensive care patients from 2019 to 2021 in Berlin, Germany.</title>
        <authorList>
            <person name="Menzel P."/>
        </authorList>
    </citation>
    <scope>NUCLEOTIDE SEQUENCE</scope>
    <source>
        <strain evidence="5">LB-19-202-79</strain>
    </source>
</reference>
<evidence type="ECO:0000256" key="3">
    <source>
        <dbReference type="ARBA" id="ARBA00012972"/>
    </source>
</evidence>
<dbReference type="UniPathway" id="UPA00223">
    <property type="reaction ID" value="UER00717"/>
</dbReference>
<sequence>MTSKKDFLTREEALATLGVKTATLYTYVSRGLIRSTPAQGTNRHLYARDDVERFAARGRGRLPRAVAAATSMRWGEPVVMSSITAIDARGPAYRNRPAADLAMAGYAFEVVAKFLVTGQWHDAEADWPATHVPPDVQSLLDMRAGEVAPADIGHFMAMLALAMSTRGRDLHDVSSEAAMPALRTMLEVFAGGFGYLSPTGRHVARRPGERLAVHALRASGAPVTPEAVAAIDATLIILADHELAPATFAARVAASSDAGLYNCIASAISTHVGYATGAGTARVETQLFETCTPKALSGKIKRVRDHGVALFGFNHPLYPEGDPRATLILSLAARCGADRPDVKHILGFIERVKDETKMTPGLAVALVALARALDMPRGSAAAVWILARTAGWCAHVVEQYAQAFMLRPRATYISSVS</sequence>
<dbReference type="SUPFAM" id="SSF48256">
    <property type="entry name" value="Citrate synthase"/>
    <property type="match status" value="1"/>
</dbReference>
<reference evidence="6 7" key="1">
    <citation type="submission" date="2019-08" db="EMBL/GenBank/DDBJ databases">
        <authorList>
            <person name="Peeters C."/>
        </authorList>
    </citation>
    <scope>NUCLEOTIDE SEQUENCE [LARGE SCALE GENOMIC DNA]</scope>
    <source>
        <strain evidence="6 7">LMG 31010</strain>
    </source>
</reference>
<protein>
    <recommendedName>
        <fullName evidence="3">citrate synthase (unknown stereospecificity)</fullName>
        <ecNumber evidence="3">2.3.3.16</ecNumber>
    </recommendedName>
</protein>
<evidence type="ECO:0000256" key="2">
    <source>
        <dbReference type="ARBA" id="ARBA00010566"/>
    </source>
</evidence>
<dbReference type="EMBL" id="CABPSA010000001">
    <property type="protein sequence ID" value="VVD64496.1"/>
    <property type="molecule type" value="Genomic_DNA"/>
</dbReference>
<dbReference type="Gene3D" id="1.10.580.10">
    <property type="entry name" value="Citrate Synthase, domain 1"/>
    <property type="match status" value="1"/>
</dbReference>
<dbReference type="InterPro" id="IPR002020">
    <property type="entry name" value="Citrate_synthase"/>
</dbReference>
<keyword evidence="8" id="KW-1185">Reference proteome</keyword>
<dbReference type="InterPro" id="IPR016142">
    <property type="entry name" value="Citrate_synth-like_lrg_a-sub"/>
</dbReference>
<dbReference type="GO" id="GO:0005829">
    <property type="term" value="C:cytosol"/>
    <property type="evidence" value="ECO:0007669"/>
    <property type="project" value="TreeGrafter"/>
</dbReference>
<dbReference type="GO" id="GO:0036440">
    <property type="term" value="F:citrate synthase activity"/>
    <property type="evidence" value="ECO:0007669"/>
    <property type="project" value="UniProtKB-EC"/>
</dbReference>
<evidence type="ECO:0000313" key="5">
    <source>
        <dbReference type="EMBL" id="UVA77217.1"/>
    </source>
</evidence>
<comment type="pathway">
    <text evidence="1">Carbohydrate metabolism; tricarboxylic acid cycle; isocitrate from oxaloacetate: step 1/2.</text>
</comment>
<evidence type="ECO:0000256" key="4">
    <source>
        <dbReference type="ARBA" id="ARBA00022679"/>
    </source>
</evidence>
<dbReference type="InterPro" id="IPR016143">
    <property type="entry name" value="Citrate_synth-like_sm_a-sub"/>
</dbReference>
<proteinExistence type="inferred from homology"/>
<gene>
    <name evidence="5" type="ORF">NTU39_13875</name>
    <name evidence="6" type="ORF">PCO31010_00282</name>
</gene>
<dbReference type="PANTHER" id="PTHR11739">
    <property type="entry name" value="CITRATE SYNTHASE"/>
    <property type="match status" value="1"/>
</dbReference>
<dbReference type="AlphaFoldDB" id="A0A5E4RME8"/>
<dbReference type="RefSeq" id="WP_246184384.1">
    <property type="nucleotide sequence ID" value="NZ_CABPSA010000001.1"/>
</dbReference>
<dbReference type="Pfam" id="PF00285">
    <property type="entry name" value="Citrate_synt"/>
    <property type="match status" value="1"/>
</dbReference>
<dbReference type="GO" id="GO:0006099">
    <property type="term" value="P:tricarboxylic acid cycle"/>
    <property type="evidence" value="ECO:0007669"/>
    <property type="project" value="UniProtKB-UniPathway"/>
</dbReference>
<evidence type="ECO:0000313" key="6">
    <source>
        <dbReference type="EMBL" id="VVD64496.1"/>
    </source>
</evidence>
<dbReference type="InterPro" id="IPR036969">
    <property type="entry name" value="Citrate_synthase_sf"/>
</dbReference>
<keyword evidence="4" id="KW-0808">Transferase</keyword>
<evidence type="ECO:0000313" key="7">
    <source>
        <dbReference type="Proteomes" id="UP000343335"/>
    </source>
</evidence>
<dbReference type="Gene3D" id="1.10.230.10">
    <property type="entry name" value="Cytochrome P450-Terp, domain 2"/>
    <property type="match status" value="1"/>
</dbReference>
<dbReference type="Proteomes" id="UP000343335">
    <property type="component" value="Unassembled WGS sequence"/>
</dbReference>